<organism evidence="3 4">
    <name type="scientific">Thalassococcus profundi</name>
    <dbReference type="NCBI Taxonomy" id="2282382"/>
    <lineage>
        <taxon>Bacteria</taxon>
        <taxon>Pseudomonadati</taxon>
        <taxon>Pseudomonadota</taxon>
        <taxon>Alphaproteobacteria</taxon>
        <taxon>Rhodobacterales</taxon>
        <taxon>Roseobacteraceae</taxon>
        <taxon>Thalassococcus</taxon>
    </lineage>
</organism>
<sequence length="238" mass="26420">MRLAMWSGPRNLSTAMMYSFGNRADFHVVDEPFYGPYLRETGLDHPMREEIIADRPDSAEEVAAALLGPIPDGKPHVYHKHMAQHMIPAMPRDWFGGCTHVFLIRHPARVVASFGAKYENPTLEDIGFVQQAELFETLRAAGQDPVVIDSADIRQDPENMLRKLCTAIGLPFDPAMLSWPNGGHRQDGVWKEVWYASVHRSTGFAGPEGPLPDLDGPAAELAARALPYYDKMAAAALR</sequence>
<dbReference type="InterPro" id="IPR050571">
    <property type="entry name" value="Class-IV_PLP-Dep_Aminotrnsfr"/>
</dbReference>
<dbReference type="PANTHER" id="PTHR42743">
    <property type="entry name" value="AMINO-ACID AMINOTRANSFERASE"/>
    <property type="match status" value="1"/>
</dbReference>
<evidence type="ECO:0000256" key="1">
    <source>
        <dbReference type="ARBA" id="ARBA00009320"/>
    </source>
</evidence>
<dbReference type="Pfam" id="PF19798">
    <property type="entry name" value="Sulfotransfer_5"/>
    <property type="match status" value="1"/>
</dbReference>
<dbReference type="OrthoDB" id="272985at2"/>
<reference evidence="3 4" key="1">
    <citation type="submission" date="2018-07" db="EMBL/GenBank/DDBJ databases">
        <title>Thalassococcus profundi sp. nov., a marine bacterium isolated from deep seawater of Okinawa Trough.</title>
        <authorList>
            <person name="Yu M."/>
        </authorList>
    </citation>
    <scope>NUCLEOTIDE SEQUENCE [LARGE SCALE GENOMIC DNA]</scope>
    <source>
        <strain evidence="3 4">WRAS1</strain>
    </source>
</reference>
<proteinExistence type="inferred from homology"/>
<protein>
    <submittedName>
        <fullName evidence="3">HAD family hydrolase</fullName>
    </submittedName>
</protein>
<name>A0A369TSX9_9RHOB</name>
<comment type="similarity">
    <text evidence="1">Belongs to the class-IV pyridoxal-phosphate-dependent aminotransferase family.</text>
</comment>
<dbReference type="Gene3D" id="3.40.50.300">
    <property type="entry name" value="P-loop containing nucleotide triphosphate hydrolases"/>
    <property type="match status" value="1"/>
</dbReference>
<comment type="caution">
    <text evidence="3">The sequence shown here is derived from an EMBL/GenBank/DDBJ whole genome shotgun (WGS) entry which is preliminary data.</text>
</comment>
<dbReference type="RefSeq" id="WP_114509270.1">
    <property type="nucleotide sequence ID" value="NZ_QPMK01000001.1"/>
</dbReference>
<evidence type="ECO:0000256" key="2">
    <source>
        <dbReference type="ARBA" id="ARBA00023304"/>
    </source>
</evidence>
<gene>
    <name evidence="3" type="ORF">DU478_02125</name>
</gene>
<dbReference type="Proteomes" id="UP000253977">
    <property type="component" value="Unassembled WGS sequence"/>
</dbReference>
<keyword evidence="3" id="KW-0378">Hydrolase</keyword>
<dbReference type="InterPro" id="IPR027417">
    <property type="entry name" value="P-loop_NTPase"/>
</dbReference>
<dbReference type="AlphaFoldDB" id="A0A369TSX9"/>
<evidence type="ECO:0000313" key="3">
    <source>
        <dbReference type="EMBL" id="RDD68290.1"/>
    </source>
</evidence>
<evidence type="ECO:0000313" key="4">
    <source>
        <dbReference type="Proteomes" id="UP000253977"/>
    </source>
</evidence>
<dbReference type="PANTHER" id="PTHR42743:SF11">
    <property type="entry name" value="AMINODEOXYCHORISMATE LYASE"/>
    <property type="match status" value="1"/>
</dbReference>
<dbReference type="EMBL" id="QPMK01000001">
    <property type="protein sequence ID" value="RDD68290.1"/>
    <property type="molecule type" value="Genomic_DNA"/>
</dbReference>
<accession>A0A369TSX9</accession>
<keyword evidence="2" id="KW-0100">Branched-chain amino acid biosynthesis</keyword>
<keyword evidence="4" id="KW-1185">Reference proteome</keyword>
<dbReference type="GO" id="GO:0016787">
    <property type="term" value="F:hydrolase activity"/>
    <property type="evidence" value="ECO:0007669"/>
    <property type="project" value="UniProtKB-KW"/>
</dbReference>
<dbReference type="SUPFAM" id="SSF52540">
    <property type="entry name" value="P-loop containing nucleoside triphosphate hydrolases"/>
    <property type="match status" value="1"/>
</dbReference>
<keyword evidence="2" id="KW-0028">Amino-acid biosynthesis</keyword>
<dbReference type="GO" id="GO:0009082">
    <property type="term" value="P:branched-chain amino acid biosynthetic process"/>
    <property type="evidence" value="ECO:0007669"/>
    <property type="project" value="UniProtKB-KW"/>
</dbReference>